<accession>A0AA95SPW5</accession>
<dbReference type="KEGG" id="pais:PFX98_11500"/>
<sequence>MSTHDLTRLASNASPPTDAGSQANELDALLETAATQIAGNLFRHDPPRSGEIERAIDFIEDELMRPGAPVAPAAPGAALWSTAPALQAWAAVSGPTLTVELVEQWFQRLALAAHGQTGALQGLPPGGEAAASLLVLREFMHHRGHAAITVAAARKTLVAPPPSA</sequence>
<dbReference type="RefSeq" id="WP_285235340.1">
    <property type="nucleotide sequence ID" value="NZ_CP116346.1"/>
</dbReference>
<evidence type="ECO:0000313" key="3">
    <source>
        <dbReference type="Proteomes" id="UP001177769"/>
    </source>
</evidence>
<proteinExistence type="predicted"/>
<evidence type="ECO:0000256" key="1">
    <source>
        <dbReference type="SAM" id="MobiDB-lite"/>
    </source>
</evidence>
<protein>
    <recommendedName>
        <fullName evidence="4">DinB family protein</fullName>
    </recommendedName>
</protein>
<feature type="region of interest" description="Disordered" evidence="1">
    <location>
        <begin position="1"/>
        <end position="21"/>
    </location>
</feature>
<name>A0AA95SPW5_9BURK</name>
<dbReference type="EMBL" id="CP116346">
    <property type="protein sequence ID" value="WIT14212.1"/>
    <property type="molecule type" value="Genomic_DNA"/>
</dbReference>
<evidence type="ECO:0008006" key="4">
    <source>
        <dbReference type="Google" id="ProtNLM"/>
    </source>
</evidence>
<dbReference type="AlphaFoldDB" id="A0AA95SPW5"/>
<gene>
    <name evidence="2" type="ORF">PFX98_11500</name>
</gene>
<dbReference type="Proteomes" id="UP001177769">
    <property type="component" value="Chromosome"/>
</dbReference>
<organism evidence="2 3">
    <name type="scientific">Paucibacter sediminis</name>
    <dbReference type="NCBI Taxonomy" id="3019553"/>
    <lineage>
        <taxon>Bacteria</taxon>
        <taxon>Pseudomonadati</taxon>
        <taxon>Pseudomonadota</taxon>
        <taxon>Betaproteobacteria</taxon>
        <taxon>Burkholderiales</taxon>
        <taxon>Sphaerotilaceae</taxon>
        <taxon>Roseateles</taxon>
    </lineage>
</organism>
<keyword evidence="3" id="KW-1185">Reference proteome</keyword>
<evidence type="ECO:0000313" key="2">
    <source>
        <dbReference type="EMBL" id="WIT14212.1"/>
    </source>
</evidence>
<reference evidence="2" key="1">
    <citation type="submission" date="2023-01" db="EMBL/GenBank/DDBJ databases">
        <title>Whole genome sequence of Paucibacter sp. S2-9 isolated from pond sediment.</title>
        <authorList>
            <person name="Jung J.Y."/>
        </authorList>
    </citation>
    <scope>NUCLEOTIDE SEQUENCE</scope>
    <source>
        <strain evidence="2">S2-9</strain>
    </source>
</reference>